<reference evidence="1 2" key="1">
    <citation type="submission" date="2024-11" db="EMBL/GenBank/DDBJ databases">
        <title>A near-complete genome assembly of Cinchona calisaya.</title>
        <authorList>
            <person name="Lian D.C."/>
            <person name="Zhao X.W."/>
            <person name="Wei L."/>
        </authorList>
    </citation>
    <scope>NUCLEOTIDE SEQUENCE [LARGE SCALE GENOMIC DNA]</scope>
    <source>
        <tissue evidence="1">Nenye</tissue>
    </source>
</reference>
<dbReference type="PANTHER" id="PTHR46250">
    <property type="entry name" value="MYB/SANT-LIKE DNA-BINDING DOMAIN PROTEIN-RELATED"/>
    <property type="match status" value="1"/>
</dbReference>
<protein>
    <recommendedName>
        <fullName evidence="3">Myb/SANT-like domain-containing protein</fullName>
    </recommendedName>
</protein>
<dbReference type="AlphaFoldDB" id="A0ABD2ZSY8"/>
<evidence type="ECO:0008006" key="3">
    <source>
        <dbReference type="Google" id="ProtNLM"/>
    </source>
</evidence>
<gene>
    <name evidence="1" type="ORF">ACH5RR_015343</name>
</gene>
<organism evidence="1 2">
    <name type="scientific">Cinchona calisaya</name>
    <dbReference type="NCBI Taxonomy" id="153742"/>
    <lineage>
        <taxon>Eukaryota</taxon>
        <taxon>Viridiplantae</taxon>
        <taxon>Streptophyta</taxon>
        <taxon>Embryophyta</taxon>
        <taxon>Tracheophyta</taxon>
        <taxon>Spermatophyta</taxon>
        <taxon>Magnoliopsida</taxon>
        <taxon>eudicotyledons</taxon>
        <taxon>Gunneridae</taxon>
        <taxon>Pentapetalae</taxon>
        <taxon>asterids</taxon>
        <taxon>lamiids</taxon>
        <taxon>Gentianales</taxon>
        <taxon>Rubiaceae</taxon>
        <taxon>Cinchonoideae</taxon>
        <taxon>Cinchoneae</taxon>
        <taxon>Cinchona</taxon>
    </lineage>
</organism>
<evidence type="ECO:0000313" key="2">
    <source>
        <dbReference type="Proteomes" id="UP001630127"/>
    </source>
</evidence>
<keyword evidence="2" id="KW-1185">Reference proteome</keyword>
<accession>A0ABD2ZSY8</accession>
<dbReference type="PANTHER" id="PTHR46250:SF15">
    <property type="entry name" value="OS01G0523800 PROTEIN"/>
    <property type="match status" value="1"/>
</dbReference>
<name>A0ABD2ZSY8_9GENT</name>
<sequence>MENIHEISIATQLRGRGKNKYFWADNEVKALIDALQEMACWKTDGEFKNGYMRHKEARGIWNMKFPYLDELELVHRKDRANSEAVEDYEDVVNNLEVEEKSVEVASYVNCEIDDEISISTSRIQKKQTIHLSKKPKKLKTSAAPTPSPMEAQFEMVTNKFISSTDGIASHFASIAITMTNEDKHEQLASDRSNSLVAELLKLELREGDMFRVAEILASSPKKLNVFSQLPVNMTRKYVFNLLYPSSSSNSGSSY</sequence>
<evidence type="ECO:0000313" key="1">
    <source>
        <dbReference type="EMBL" id="KAL3522509.1"/>
    </source>
</evidence>
<dbReference type="Proteomes" id="UP001630127">
    <property type="component" value="Unassembled WGS sequence"/>
</dbReference>
<proteinExistence type="predicted"/>
<comment type="caution">
    <text evidence="1">The sequence shown here is derived from an EMBL/GenBank/DDBJ whole genome shotgun (WGS) entry which is preliminary data.</text>
</comment>
<dbReference type="EMBL" id="JBJUIK010000007">
    <property type="protein sequence ID" value="KAL3522509.1"/>
    <property type="molecule type" value="Genomic_DNA"/>
</dbReference>